<evidence type="ECO:0000256" key="1">
    <source>
        <dbReference type="SAM" id="Phobius"/>
    </source>
</evidence>
<dbReference type="InterPro" id="IPR031360">
    <property type="entry name" value="TrpP"/>
</dbReference>
<keyword evidence="1" id="KW-0472">Membrane</keyword>
<dbReference type="RefSeq" id="WP_011590744.1">
    <property type="nucleotide sequence ID" value="NC_008261.1"/>
</dbReference>
<dbReference type="STRING" id="195103.CPF_1504"/>
<proteinExistence type="predicted"/>
<evidence type="ECO:0000313" key="2">
    <source>
        <dbReference type="EMBL" id="ABG84186.1"/>
    </source>
</evidence>
<reference evidence="2 3" key="1">
    <citation type="journal article" date="2006" name="Genome Res.">
        <title>Skewed genomic variability in strains of the toxigenic bacterial pathogen, Clostridium perfringens.</title>
        <authorList>
            <person name="Myers G.S."/>
            <person name="Rasko D.A."/>
            <person name="Cheung J.K."/>
            <person name="Ravel J."/>
            <person name="Seshadri R."/>
            <person name="Deboy R.T."/>
            <person name="Ren Q."/>
            <person name="Varga J."/>
            <person name="Awad M.M."/>
            <person name="Brinkac L.M."/>
            <person name="Daugherty S.C."/>
            <person name="Haft D.H."/>
            <person name="Dodson R.J."/>
            <person name="Madupu R."/>
            <person name="Nelson W.C."/>
            <person name="Rosovitz M.J."/>
            <person name="Sullivan S.A."/>
            <person name="Khouri H."/>
            <person name="Dimitrov G.I."/>
            <person name="Watkins K.L."/>
            <person name="Mulligan S."/>
            <person name="Benton J."/>
            <person name="Radune D."/>
            <person name="Fisher D.J."/>
            <person name="Atkins H.S."/>
            <person name="Hiscox T."/>
            <person name="Jost B.H."/>
            <person name="Billington S.J."/>
            <person name="Songer J.G."/>
            <person name="McClane B.A."/>
            <person name="Titball R.W."/>
            <person name="Rood J.I."/>
            <person name="Melville S.B."/>
            <person name="Paulsen I.T."/>
        </authorList>
    </citation>
    <scope>NUCLEOTIDE SEQUENCE [LARGE SCALE GENOMIC DNA]</scope>
    <source>
        <strain evidence="3">ATCC 13124 / DSM 756 / JCM 1290 / NCIMB 6125 / NCTC 8237 / S 107 / Type A</strain>
    </source>
</reference>
<dbReference type="eggNOG" id="ENOG5032SBU">
    <property type="taxonomic scope" value="Bacteria"/>
</dbReference>
<organism evidence="2 3">
    <name type="scientific">Clostridium perfringens (strain ATCC 13124 / DSM 756 / JCM 1290 / NCIMB 6125 / NCTC 8237 / Type A)</name>
    <dbReference type="NCBI Taxonomy" id="195103"/>
    <lineage>
        <taxon>Bacteria</taxon>
        <taxon>Bacillati</taxon>
        <taxon>Bacillota</taxon>
        <taxon>Clostridia</taxon>
        <taxon>Eubacteriales</taxon>
        <taxon>Clostridiaceae</taxon>
        <taxon>Clostridium</taxon>
    </lineage>
</organism>
<accession>A0A0H2YT13</accession>
<dbReference type="Proteomes" id="UP000001823">
    <property type="component" value="Chromosome"/>
</dbReference>
<dbReference type="PaxDb" id="195103-CPF_1504"/>
<feature type="transmembrane region" description="Helical" evidence="1">
    <location>
        <begin position="146"/>
        <end position="169"/>
    </location>
</feature>
<feature type="transmembrane region" description="Helical" evidence="1">
    <location>
        <begin position="115"/>
        <end position="140"/>
    </location>
</feature>
<sequence length="185" mass="20114">MNVRNNTKLITINALLLAIGVILHQITPILGLPMQPDFALTMLFIIIILNDNFKITMVSGTLMGIFTAMTTKFPGGQLPNVVDKIFTALIVFLFIALIKKSNILGRLSVEKRNNILIAIVLPLGTLVSGILFLGTAKIIVGLPASFSILFLTVVVPSIALNTVIGLVLYRIVEKSLRRASYSIRG</sequence>
<dbReference type="HOGENOM" id="CLU_126994_0_0_9"/>
<dbReference type="AlphaFoldDB" id="A0A0H2YT13"/>
<feature type="transmembrane region" description="Helical" evidence="1">
    <location>
        <begin position="39"/>
        <end position="65"/>
    </location>
</feature>
<keyword evidence="1" id="KW-1133">Transmembrane helix</keyword>
<evidence type="ECO:0000313" key="3">
    <source>
        <dbReference type="Proteomes" id="UP000001823"/>
    </source>
</evidence>
<keyword evidence="3" id="KW-1185">Reference proteome</keyword>
<dbReference type="EMBL" id="CP000246">
    <property type="protein sequence ID" value="ABG84186.1"/>
    <property type="molecule type" value="Genomic_DNA"/>
</dbReference>
<protein>
    <submittedName>
        <fullName evidence="2">Membrane protein</fullName>
    </submittedName>
</protein>
<gene>
    <name evidence="2" type="ordered locus">CPF_1504</name>
</gene>
<feature type="transmembrane region" description="Helical" evidence="1">
    <location>
        <begin position="12"/>
        <end position="32"/>
    </location>
</feature>
<feature type="transmembrane region" description="Helical" evidence="1">
    <location>
        <begin position="85"/>
        <end position="103"/>
    </location>
</feature>
<dbReference type="Pfam" id="PF17099">
    <property type="entry name" value="TrpP"/>
    <property type="match status" value="1"/>
</dbReference>
<name>A0A0H2YT13_CLOP1</name>
<keyword evidence="1" id="KW-0812">Transmembrane</keyword>
<dbReference type="KEGG" id="cpf:CPF_1504"/>